<feature type="transmembrane region" description="Helical" evidence="1">
    <location>
        <begin position="383"/>
        <end position="402"/>
    </location>
</feature>
<feature type="transmembrane region" description="Helical" evidence="1">
    <location>
        <begin position="352"/>
        <end position="371"/>
    </location>
</feature>
<dbReference type="Pfam" id="PF13460">
    <property type="entry name" value="NAD_binding_10"/>
    <property type="match status" value="1"/>
</dbReference>
<evidence type="ECO:0000259" key="2">
    <source>
        <dbReference type="Pfam" id="PF13460"/>
    </source>
</evidence>
<feature type="domain" description="NAD(P)-binding" evidence="2">
    <location>
        <begin position="7"/>
        <end position="150"/>
    </location>
</feature>
<keyword evidence="1" id="KW-1133">Transmembrane helix</keyword>
<proteinExistence type="predicted"/>
<evidence type="ECO:0000256" key="1">
    <source>
        <dbReference type="SAM" id="Phobius"/>
    </source>
</evidence>
<dbReference type="GO" id="GO:0044877">
    <property type="term" value="F:protein-containing complex binding"/>
    <property type="evidence" value="ECO:0007669"/>
    <property type="project" value="TreeGrafter"/>
</dbReference>
<dbReference type="InterPro" id="IPR036291">
    <property type="entry name" value="NAD(P)-bd_dom_sf"/>
</dbReference>
<keyword evidence="1" id="KW-0472">Membrane</keyword>
<dbReference type="InterPro" id="IPR016040">
    <property type="entry name" value="NAD(P)-bd_dom"/>
</dbReference>
<feature type="transmembrane region" description="Helical" evidence="1">
    <location>
        <begin position="312"/>
        <end position="332"/>
    </location>
</feature>
<dbReference type="Pfam" id="PF13781">
    <property type="entry name" value="DoxX_3"/>
    <property type="match status" value="1"/>
</dbReference>
<dbReference type="Gene3D" id="3.40.50.720">
    <property type="entry name" value="NAD(P)-binding Rossmann-like Domain"/>
    <property type="match status" value="1"/>
</dbReference>
<protein>
    <recommendedName>
        <fullName evidence="2">NAD(P)-binding domain-containing protein</fullName>
    </recommendedName>
</protein>
<dbReference type="SUPFAM" id="SSF51735">
    <property type="entry name" value="NAD(P)-binding Rossmann-fold domains"/>
    <property type="match status" value="1"/>
</dbReference>
<evidence type="ECO:0000313" key="3">
    <source>
        <dbReference type="EMBL" id="VAX10905.1"/>
    </source>
</evidence>
<reference evidence="3" key="1">
    <citation type="submission" date="2018-06" db="EMBL/GenBank/DDBJ databases">
        <authorList>
            <person name="Zhirakovskaya E."/>
        </authorList>
    </citation>
    <scope>NUCLEOTIDE SEQUENCE</scope>
</reference>
<accession>A0A3B1BWX4</accession>
<dbReference type="PANTHER" id="PTHR12126">
    <property type="entry name" value="NADH-UBIQUINONE OXIDOREDUCTASE 39 KDA SUBUNIT-RELATED"/>
    <property type="match status" value="1"/>
</dbReference>
<dbReference type="AlphaFoldDB" id="A0A3B1BWX4"/>
<sequence length="432" mass="47234">MHILITGASGFIGSHLAQTLLAQGHSITAAVRNPAAITARLPSIQTVQIDFSCAHQPEDWIACLEGVDAVINAVGIIRETGHQTFQALHEQAPIALFQACEIAKVQHVIQISALGADDQAQSQYHLTKRAADDFLANSTLDWAILRPSIVYGPGARSMAFFKALAALPFTPLVNRGKQLIQPIHVSDLTTAVLQCLTPKGPSRMRIDLVGPEPVSFHSLMKRLRHWLGLGSLRPIYVPYELTLSAAKLGGFLGGAPITPETIQMLQRGNTGKVEDFIRHFDFKPRSLDEALQAEPARQPDQWHAGLFFLRPLLRLSIALVWLTAGIVSAFIYPQAESYALLSQVGITGSWAALSLYGAAALDLLLGIATLTNRWLRIAAYGQLLTMLLYTVIITFFLPALWAHPFGPVAKNLPLMAATLIMLVLERRTQWNS</sequence>
<dbReference type="PANTHER" id="PTHR12126:SF11">
    <property type="entry name" value="NADH DEHYDROGENASE [UBIQUINONE] 1 ALPHA SUBCOMPLEX SUBUNIT 9, MITOCHONDRIAL"/>
    <property type="match status" value="1"/>
</dbReference>
<dbReference type="CDD" id="cd05271">
    <property type="entry name" value="NDUFA9_like_SDR_a"/>
    <property type="match status" value="1"/>
</dbReference>
<dbReference type="InterPro" id="IPR051207">
    <property type="entry name" value="ComplexI_NDUFA9_subunit"/>
</dbReference>
<keyword evidence="1" id="KW-0812">Transmembrane</keyword>
<dbReference type="EMBL" id="UOFX01000079">
    <property type="protein sequence ID" value="VAX10905.1"/>
    <property type="molecule type" value="Genomic_DNA"/>
</dbReference>
<name>A0A3B1BWX4_9ZZZZ</name>
<gene>
    <name evidence="3" type="ORF">MNBD_GAMMA26-1027</name>
</gene>
<organism evidence="3">
    <name type="scientific">hydrothermal vent metagenome</name>
    <dbReference type="NCBI Taxonomy" id="652676"/>
    <lineage>
        <taxon>unclassified sequences</taxon>
        <taxon>metagenomes</taxon>
        <taxon>ecological metagenomes</taxon>
    </lineage>
</organism>
<dbReference type="InterPro" id="IPR025695">
    <property type="entry name" value="DoxX-like"/>
</dbReference>